<feature type="domain" description="AMP-dependent synthetase/ligase" evidence="2">
    <location>
        <begin position="97"/>
        <end position="256"/>
    </location>
</feature>
<dbReference type="InterPro" id="IPR042099">
    <property type="entry name" value="ANL_N_sf"/>
</dbReference>
<protein>
    <submittedName>
        <fullName evidence="3">Acyl-CoA synthetase</fullName>
    </submittedName>
</protein>
<dbReference type="EMBL" id="RZHG01000021">
    <property type="protein sequence ID" value="RUR29775.1"/>
    <property type="molecule type" value="Genomic_DNA"/>
</dbReference>
<dbReference type="InterPro" id="IPR045851">
    <property type="entry name" value="AMP-bd_C_sf"/>
</dbReference>
<reference evidence="3 4" key="1">
    <citation type="submission" date="2018-12" db="EMBL/GenBank/DDBJ databases">
        <title>three novel Halomonas strain isolated from plants.</title>
        <authorList>
            <person name="Sun C."/>
        </authorList>
    </citation>
    <scope>NUCLEOTIDE SEQUENCE [LARGE SCALE GENOMIC DNA]</scope>
    <source>
        <strain evidence="3 4">DSM 19434</strain>
    </source>
</reference>
<dbReference type="SUPFAM" id="SSF56801">
    <property type="entry name" value="Acetyl-CoA synthetase-like"/>
    <property type="match status" value="1"/>
</dbReference>
<proteinExistence type="predicted"/>
<keyword evidence="4" id="KW-1185">Reference proteome</keyword>
<evidence type="ECO:0000256" key="1">
    <source>
        <dbReference type="ARBA" id="ARBA00022598"/>
    </source>
</evidence>
<dbReference type="GO" id="GO:0044550">
    <property type="term" value="P:secondary metabolite biosynthetic process"/>
    <property type="evidence" value="ECO:0007669"/>
    <property type="project" value="TreeGrafter"/>
</dbReference>
<keyword evidence="1" id="KW-0436">Ligase</keyword>
<sequence>MGGFVFEPYVPFGVIKDHQMPQWLSEADCKAVLQSLLSAELAAYRGTSAPDWQSSPSIDSLERLHLAACVNEFFRLHETGVEDRLLMTKHIDGWAAIVTQALDDTSGLTFRTSGSTGDPTAHLHRWEDIEAEAQALIQRLAPAMPINRVIGWLPIHHLYGFMWGVALPRLMDVTRITVEKAALPAFVSGDMLVTVPPCWDYLASTRKRWPENVTGVSSSAPLSAATFNALTQQGLASLLDIYGSTETGGVATRWRVPEPYQLLAHWQRFDTQYIQRVNSEQPVPLLDATKWVDDTRFIVKGRFDDVVIIGGVNVSPQHVARNLCALTGVADCMVRVTGSTSSPRLKAFVVPVQDEHETASTIAQATSQWPAAERPVSVTYGESLPTNAMGKLTDW</sequence>
<dbReference type="Gene3D" id="3.30.300.30">
    <property type="match status" value="1"/>
</dbReference>
<evidence type="ECO:0000313" key="4">
    <source>
        <dbReference type="Proteomes" id="UP000287336"/>
    </source>
</evidence>
<dbReference type="Pfam" id="PF00501">
    <property type="entry name" value="AMP-binding"/>
    <property type="match status" value="1"/>
</dbReference>
<dbReference type="PANTHER" id="PTHR43352">
    <property type="entry name" value="ACETYL-COA SYNTHETASE"/>
    <property type="match status" value="1"/>
</dbReference>
<accession>A0A3S0YGU1</accession>
<organism evidence="3 4">
    <name type="scientific">Vreelandella andesensis</name>
    <dbReference type="NCBI Taxonomy" id="447567"/>
    <lineage>
        <taxon>Bacteria</taxon>
        <taxon>Pseudomonadati</taxon>
        <taxon>Pseudomonadota</taxon>
        <taxon>Gammaproteobacteria</taxon>
        <taxon>Oceanospirillales</taxon>
        <taxon>Halomonadaceae</taxon>
        <taxon>Vreelandella</taxon>
    </lineage>
</organism>
<gene>
    <name evidence="3" type="ORF">ELY33_12590</name>
</gene>
<dbReference type="InterPro" id="IPR000873">
    <property type="entry name" value="AMP-dep_synth/lig_dom"/>
</dbReference>
<dbReference type="PANTHER" id="PTHR43352:SF1">
    <property type="entry name" value="ANTHRANILATE--COA LIGASE"/>
    <property type="match status" value="1"/>
</dbReference>
<evidence type="ECO:0000313" key="3">
    <source>
        <dbReference type="EMBL" id="RUR29775.1"/>
    </source>
</evidence>
<dbReference type="AlphaFoldDB" id="A0A3S0YGU1"/>
<dbReference type="Proteomes" id="UP000287336">
    <property type="component" value="Unassembled WGS sequence"/>
</dbReference>
<dbReference type="GO" id="GO:0016878">
    <property type="term" value="F:acid-thiol ligase activity"/>
    <property type="evidence" value="ECO:0007669"/>
    <property type="project" value="TreeGrafter"/>
</dbReference>
<dbReference type="OrthoDB" id="9787658at2"/>
<name>A0A3S0YGU1_9GAMM</name>
<dbReference type="Gene3D" id="3.40.50.12780">
    <property type="entry name" value="N-terminal domain of ligase-like"/>
    <property type="match status" value="1"/>
</dbReference>
<comment type="caution">
    <text evidence="3">The sequence shown here is derived from an EMBL/GenBank/DDBJ whole genome shotgun (WGS) entry which is preliminary data.</text>
</comment>
<evidence type="ECO:0000259" key="2">
    <source>
        <dbReference type="Pfam" id="PF00501"/>
    </source>
</evidence>